<reference evidence="1" key="2">
    <citation type="submission" date="2018-05" db="EMBL/GenBank/DDBJ databases">
        <title>OgluRS3 (Oryza glumaepatula Reference Sequence Version 3).</title>
        <authorList>
            <person name="Zhang J."/>
            <person name="Kudrna D."/>
            <person name="Lee S."/>
            <person name="Talag J."/>
            <person name="Welchert J."/>
            <person name="Wing R.A."/>
        </authorList>
    </citation>
    <scope>NUCLEOTIDE SEQUENCE [LARGE SCALE GENOMIC DNA]</scope>
</reference>
<sequence>MQACAGDGEYYSHTNIWEESGEGKVIVKESASSSLVLLQINHSPSVEPRFINIISPSSYLSSTTQRRRSTVQILCIAWHYLLEGANMHRRVVQLRSLDGKTVKWSTDEYVMDAL</sequence>
<dbReference type="AlphaFoldDB" id="A0A0E0BRJ6"/>
<proteinExistence type="predicted"/>
<reference evidence="1" key="1">
    <citation type="submission" date="2015-04" db="UniProtKB">
        <authorList>
            <consortium name="EnsemblPlants"/>
        </authorList>
    </citation>
    <scope>IDENTIFICATION</scope>
</reference>
<protein>
    <submittedName>
        <fullName evidence="1">Uncharacterized protein</fullName>
    </submittedName>
</protein>
<evidence type="ECO:0000313" key="2">
    <source>
        <dbReference type="Proteomes" id="UP000026961"/>
    </source>
</evidence>
<organism evidence="1">
    <name type="scientific">Oryza glumipatula</name>
    <dbReference type="NCBI Taxonomy" id="40148"/>
    <lineage>
        <taxon>Eukaryota</taxon>
        <taxon>Viridiplantae</taxon>
        <taxon>Streptophyta</taxon>
        <taxon>Embryophyta</taxon>
        <taxon>Tracheophyta</taxon>
        <taxon>Spermatophyta</taxon>
        <taxon>Magnoliopsida</taxon>
        <taxon>Liliopsida</taxon>
        <taxon>Poales</taxon>
        <taxon>Poaceae</taxon>
        <taxon>BOP clade</taxon>
        <taxon>Oryzoideae</taxon>
        <taxon>Oryzeae</taxon>
        <taxon>Oryzinae</taxon>
        <taxon>Oryza</taxon>
    </lineage>
</organism>
<dbReference type="HOGENOM" id="CLU_2124932_0_0_1"/>
<dbReference type="Proteomes" id="UP000026961">
    <property type="component" value="Chromosome 12"/>
</dbReference>
<name>A0A0E0BRJ6_9ORYZ</name>
<dbReference type="Gramene" id="OGLUM12G10380.1">
    <property type="protein sequence ID" value="OGLUM12G10380.1"/>
    <property type="gene ID" value="OGLUM12G10380"/>
</dbReference>
<keyword evidence="2" id="KW-1185">Reference proteome</keyword>
<evidence type="ECO:0000313" key="1">
    <source>
        <dbReference type="EnsemblPlants" id="OGLUM12G10380.1"/>
    </source>
</evidence>
<accession>A0A0E0BRJ6</accession>
<dbReference type="EnsemblPlants" id="OGLUM12G10380.1">
    <property type="protein sequence ID" value="OGLUM12G10380.1"/>
    <property type="gene ID" value="OGLUM12G10380"/>
</dbReference>